<protein>
    <submittedName>
        <fullName evidence="11">Apolipoprotein N-acyltransferase</fullName>
        <ecNumber evidence="11">2.3.1.-</ecNumber>
    </submittedName>
</protein>
<dbReference type="EMBL" id="JANUBL010000003">
    <property type="protein sequence ID" value="MCS4121994.1"/>
    <property type="molecule type" value="Genomic_DNA"/>
</dbReference>
<comment type="caution">
    <text evidence="11">The sequence shown here is derived from an EMBL/GenBank/DDBJ whole genome shotgun (WGS) entry which is preliminary data.</text>
</comment>
<keyword evidence="5 9" id="KW-0812">Transmembrane</keyword>
<feature type="transmembrane region" description="Helical" evidence="9">
    <location>
        <begin position="114"/>
        <end position="136"/>
    </location>
</feature>
<keyword evidence="3" id="KW-1003">Cell membrane</keyword>
<feature type="transmembrane region" description="Helical" evidence="9">
    <location>
        <begin position="53"/>
        <end position="72"/>
    </location>
</feature>
<dbReference type="InterPro" id="IPR036526">
    <property type="entry name" value="C-N_Hydrolase_sf"/>
</dbReference>
<feature type="transmembrane region" description="Helical" evidence="9">
    <location>
        <begin position="148"/>
        <end position="170"/>
    </location>
</feature>
<evidence type="ECO:0000256" key="7">
    <source>
        <dbReference type="ARBA" id="ARBA00023136"/>
    </source>
</evidence>
<comment type="similarity">
    <text evidence="2">Belongs to the CN hydrolase family. Apolipoprotein N-acyltransferase subfamily.</text>
</comment>
<keyword evidence="4 11" id="KW-0808">Transferase</keyword>
<keyword evidence="7 9" id="KW-0472">Membrane</keyword>
<evidence type="ECO:0000256" key="4">
    <source>
        <dbReference type="ARBA" id="ARBA00022679"/>
    </source>
</evidence>
<feature type="domain" description="CN hydrolase" evidence="10">
    <location>
        <begin position="252"/>
        <end position="473"/>
    </location>
</feature>
<dbReference type="PANTHER" id="PTHR38686:SF1">
    <property type="entry name" value="APOLIPOPROTEIN N-ACYLTRANSFERASE"/>
    <property type="match status" value="1"/>
</dbReference>
<evidence type="ECO:0000256" key="5">
    <source>
        <dbReference type="ARBA" id="ARBA00022692"/>
    </source>
</evidence>
<dbReference type="PANTHER" id="PTHR38686">
    <property type="entry name" value="APOLIPOPROTEIN N-ACYLTRANSFERASE"/>
    <property type="match status" value="1"/>
</dbReference>
<comment type="subcellular location">
    <subcellularLocation>
        <location evidence="1">Cell membrane</location>
        <topology evidence="1">Multi-pass membrane protein</topology>
    </subcellularLocation>
</comment>
<dbReference type="InterPro" id="IPR004563">
    <property type="entry name" value="Apolipo_AcylTrfase"/>
</dbReference>
<evidence type="ECO:0000313" key="11">
    <source>
        <dbReference type="EMBL" id="MCS3709322.1"/>
    </source>
</evidence>
<dbReference type="PROSITE" id="PS50263">
    <property type="entry name" value="CN_HYDROLASE"/>
    <property type="match status" value="1"/>
</dbReference>
<evidence type="ECO:0000313" key="13">
    <source>
        <dbReference type="Proteomes" id="UP001155057"/>
    </source>
</evidence>
<feature type="transmembrane region" description="Helical" evidence="9">
    <location>
        <begin position="14"/>
        <end position="33"/>
    </location>
</feature>
<feature type="transmembrane region" description="Helical" evidence="9">
    <location>
        <begin position="84"/>
        <end position="102"/>
    </location>
</feature>
<dbReference type="RefSeq" id="WP_011403039.1">
    <property type="nucleotide sequence ID" value="NZ_CALTRY010000005.1"/>
</dbReference>
<feature type="transmembrane region" description="Helical" evidence="9">
    <location>
        <begin position="208"/>
        <end position="228"/>
    </location>
</feature>
<evidence type="ECO:0000256" key="6">
    <source>
        <dbReference type="ARBA" id="ARBA00022989"/>
    </source>
</evidence>
<evidence type="ECO:0000259" key="10">
    <source>
        <dbReference type="PROSITE" id="PS50263"/>
    </source>
</evidence>
<name>A0A9X2ZK54_9BACT</name>
<keyword evidence="8 11" id="KW-0012">Acyltransferase</keyword>
<evidence type="ECO:0000313" key="12">
    <source>
        <dbReference type="EMBL" id="MCS4121994.1"/>
    </source>
</evidence>
<organism evidence="11 13">
    <name type="scientific">Salinibacter ruber</name>
    <dbReference type="NCBI Taxonomy" id="146919"/>
    <lineage>
        <taxon>Bacteria</taxon>
        <taxon>Pseudomonadati</taxon>
        <taxon>Rhodothermota</taxon>
        <taxon>Rhodothermia</taxon>
        <taxon>Rhodothermales</taxon>
        <taxon>Salinibacteraceae</taxon>
        <taxon>Salinibacter</taxon>
    </lineage>
</organism>
<feature type="transmembrane region" description="Helical" evidence="9">
    <location>
        <begin position="486"/>
        <end position="506"/>
    </location>
</feature>
<dbReference type="Pfam" id="PF20154">
    <property type="entry name" value="LNT_N"/>
    <property type="match status" value="1"/>
</dbReference>
<dbReference type="EC" id="2.3.1.-" evidence="11"/>
<evidence type="ECO:0000256" key="1">
    <source>
        <dbReference type="ARBA" id="ARBA00004651"/>
    </source>
</evidence>
<dbReference type="GO" id="GO:0042158">
    <property type="term" value="P:lipoprotein biosynthetic process"/>
    <property type="evidence" value="ECO:0007669"/>
    <property type="project" value="InterPro"/>
</dbReference>
<keyword evidence="6 9" id="KW-1133">Transmembrane helix</keyword>
<sequence length="511" mass="54918">MLPFFGRSRESRSFLWLLAAAPLMFVATGLWSLPAAAWLAPMFLLRFVRDQPTWRGCVIAALLLIVVSCAAWQGATGRFLQAPLPYVVGAALGLVAALPYLIDRLLSPRLSGLAATLVFPASAVVVEFAASFGPFGTWSSAAYTQQNLALLQLTSVTGIWGVSFLLYWTASVANAAWEEWAMSPEAQMSPEARTSSEARISLRVRWTVGLWAGLLAAVLMFGGARLALDAPPDTVPVATVTGTHDASSFWGVHRQAESRGAVRDSARAIQRDYLQRARRAAQAGARLVSWPEAAVPVPHEDTAAFLSKARRLARGQEVYLAMALNALPRPDAGKKLENKVVWVGPSGTVRKEGLKAHLVPGEPGQDGSGTLPIVSAPAGTWSSAVCYDLDFPALIRQAGRQNVDLLVAPSNDWAAIAERHAHMARIRAIENGTALLRPTSNGLTLATGPLGRTHGRVNHFTSQEHLQMTRLPTESKSTVYATFGDVFGWGCGLGLLMLIAGAFFQLRLPLD</sequence>
<dbReference type="AlphaFoldDB" id="A0A9X2ZK54"/>
<dbReference type="Proteomes" id="UP001155057">
    <property type="component" value="Unassembled WGS sequence"/>
</dbReference>
<evidence type="ECO:0000256" key="8">
    <source>
        <dbReference type="ARBA" id="ARBA00023315"/>
    </source>
</evidence>
<reference evidence="11" key="1">
    <citation type="submission" date="2022-08" db="EMBL/GenBank/DDBJ databases">
        <title>Genomic Encyclopedia of Type Strains, Phase V (KMG-V): Genome sequencing to study the core and pangenomes of soil and plant-associated prokaryotes.</title>
        <authorList>
            <person name="Whitman W."/>
        </authorList>
    </citation>
    <scope>NUCLEOTIDE SEQUENCE</scope>
    <source>
        <strain evidence="12">SP3026</strain>
        <strain evidence="11">SP3049</strain>
    </source>
</reference>
<dbReference type="InterPro" id="IPR003010">
    <property type="entry name" value="C-N_Hydrolase"/>
</dbReference>
<evidence type="ECO:0000256" key="3">
    <source>
        <dbReference type="ARBA" id="ARBA00022475"/>
    </source>
</evidence>
<dbReference type="EMBL" id="JANUAE010000003">
    <property type="protein sequence ID" value="MCS3709322.1"/>
    <property type="molecule type" value="Genomic_DNA"/>
</dbReference>
<proteinExistence type="inferred from homology"/>
<dbReference type="GO" id="GO:0016410">
    <property type="term" value="F:N-acyltransferase activity"/>
    <property type="evidence" value="ECO:0007669"/>
    <property type="project" value="InterPro"/>
</dbReference>
<dbReference type="SUPFAM" id="SSF56317">
    <property type="entry name" value="Carbon-nitrogen hydrolase"/>
    <property type="match status" value="1"/>
</dbReference>
<dbReference type="Pfam" id="PF00795">
    <property type="entry name" value="CN_hydrolase"/>
    <property type="match status" value="1"/>
</dbReference>
<evidence type="ECO:0000256" key="2">
    <source>
        <dbReference type="ARBA" id="ARBA00010065"/>
    </source>
</evidence>
<dbReference type="Proteomes" id="UP001155144">
    <property type="component" value="Unassembled WGS sequence"/>
</dbReference>
<accession>A0A9X2ZK54</accession>
<dbReference type="InterPro" id="IPR045378">
    <property type="entry name" value="LNT_N"/>
</dbReference>
<dbReference type="Gene3D" id="3.60.110.10">
    <property type="entry name" value="Carbon-nitrogen hydrolase"/>
    <property type="match status" value="1"/>
</dbReference>
<evidence type="ECO:0000256" key="9">
    <source>
        <dbReference type="SAM" id="Phobius"/>
    </source>
</evidence>
<dbReference type="GO" id="GO:0005886">
    <property type="term" value="C:plasma membrane"/>
    <property type="evidence" value="ECO:0007669"/>
    <property type="project" value="UniProtKB-SubCell"/>
</dbReference>
<gene>
    <name evidence="12" type="ORF">GGP45_002347</name>
    <name evidence="11" type="ORF">GGP61_000925</name>
</gene>